<evidence type="ECO:0000313" key="1">
    <source>
        <dbReference type="EMBL" id="CAF3426188.1"/>
    </source>
</evidence>
<proteinExistence type="predicted"/>
<name>A0A821U4Z3_9BILA</name>
<protein>
    <submittedName>
        <fullName evidence="2">Uncharacterized protein</fullName>
    </submittedName>
</protein>
<dbReference type="EMBL" id="CAJOBS010004593">
    <property type="protein sequence ID" value="CAF4884326.1"/>
    <property type="molecule type" value="Genomic_DNA"/>
</dbReference>
<dbReference type="Proteomes" id="UP000663838">
    <property type="component" value="Unassembled WGS sequence"/>
</dbReference>
<reference evidence="2" key="1">
    <citation type="submission" date="2021-02" db="EMBL/GenBank/DDBJ databases">
        <authorList>
            <person name="Nowell W R."/>
        </authorList>
    </citation>
    <scope>NUCLEOTIDE SEQUENCE</scope>
</reference>
<comment type="caution">
    <text evidence="2">The sequence shown here is derived from an EMBL/GenBank/DDBJ whole genome shotgun (WGS) entry which is preliminary data.</text>
</comment>
<evidence type="ECO:0000313" key="3">
    <source>
        <dbReference type="Proteomes" id="UP000663838"/>
    </source>
</evidence>
<evidence type="ECO:0000313" key="2">
    <source>
        <dbReference type="EMBL" id="CAF4884326.1"/>
    </source>
</evidence>
<organism evidence="2 3">
    <name type="scientific">Rotaria socialis</name>
    <dbReference type="NCBI Taxonomy" id="392032"/>
    <lineage>
        <taxon>Eukaryota</taxon>
        <taxon>Metazoa</taxon>
        <taxon>Spiralia</taxon>
        <taxon>Gnathifera</taxon>
        <taxon>Rotifera</taxon>
        <taxon>Eurotatoria</taxon>
        <taxon>Bdelloidea</taxon>
        <taxon>Philodinida</taxon>
        <taxon>Philodinidae</taxon>
        <taxon>Rotaria</taxon>
    </lineage>
</organism>
<gene>
    <name evidence="1" type="ORF">KIK155_LOCUS10410</name>
    <name evidence="2" type="ORF">TOA249_LOCUS29505</name>
</gene>
<dbReference type="EMBL" id="CAJNYV010001532">
    <property type="protein sequence ID" value="CAF3426188.1"/>
    <property type="molecule type" value="Genomic_DNA"/>
</dbReference>
<dbReference type="AlphaFoldDB" id="A0A821U4Z3"/>
<accession>A0A821U4Z3</accession>
<dbReference type="Proteomes" id="UP000663865">
    <property type="component" value="Unassembled WGS sequence"/>
</dbReference>
<sequence>MASQELVEFKQKQKYSCNPFQSHKKRQHKTLRVVTSRQVAMFPSKLKAGSKLCDICRKKIGLGLQPKRCEEASAATCKTESDSQESSALGQYVSDKEDNNLQCQEGEISVLNESEIIGRVTIG</sequence>